<dbReference type="InterPro" id="IPR027417">
    <property type="entry name" value="P-loop_NTPase"/>
</dbReference>
<evidence type="ECO:0000256" key="3">
    <source>
        <dbReference type="ARBA" id="ARBA00022679"/>
    </source>
</evidence>
<dbReference type="Pfam" id="PF13614">
    <property type="entry name" value="AAA_31"/>
    <property type="match status" value="1"/>
</dbReference>
<dbReference type="Gene3D" id="3.40.50.300">
    <property type="entry name" value="P-loop containing nucleotide triphosphate hydrolases"/>
    <property type="match status" value="1"/>
</dbReference>
<protein>
    <recommendedName>
        <fullName evidence="2">non-specific protein-tyrosine kinase</fullName>
        <ecNumber evidence="2">2.7.10.2</ecNumber>
    </recommendedName>
</protein>
<dbReference type="EMBL" id="BAABBO010000009">
    <property type="protein sequence ID" value="GAA3961780.1"/>
    <property type="molecule type" value="Genomic_DNA"/>
</dbReference>
<evidence type="ECO:0000256" key="8">
    <source>
        <dbReference type="ARBA" id="ARBA00051245"/>
    </source>
</evidence>
<comment type="caution">
    <text evidence="10">The sequence shown here is derived from an EMBL/GenBank/DDBJ whole genome shotgun (WGS) entry which is preliminary data.</text>
</comment>
<evidence type="ECO:0000256" key="6">
    <source>
        <dbReference type="ARBA" id="ARBA00022840"/>
    </source>
</evidence>
<dbReference type="SUPFAM" id="SSF52540">
    <property type="entry name" value="P-loop containing nucleoside triphosphate hydrolases"/>
    <property type="match status" value="1"/>
</dbReference>
<dbReference type="InterPro" id="IPR050445">
    <property type="entry name" value="Bact_polysacc_biosynth/exp"/>
</dbReference>
<dbReference type="InterPro" id="IPR025669">
    <property type="entry name" value="AAA_dom"/>
</dbReference>
<evidence type="ECO:0000256" key="1">
    <source>
        <dbReference type="ARBA" id="ARBA00007316"/>
    </source>
</evidence>
<dbReference type="PANTHER" id="PTHR32309:SF13">
    <property type="entry name" value="FERRIC ENTEROBACTIN TRANSPORT PROTEIN FEPE"/>
    <property type="match status" value="1"/>
</dbReference>
<evidence type="ECO:0000256" key="4">
    <source>
        <dbReference type="ARBA" id="ARBA00022741"/>
    </source>
</evidence>
<evidence type="ECO:0000256" key="2">
    <source>
        <dbReference type="ARBA" id="ARBA00011903"/>
    </source>
</evidence>
<gene>
    <name evidence="10" type="ORF">GCM10022278_19770</name>
</gene>
<keyword evidence="5 10" id="KW-0418">Kinase</keyword>
<dbReference type="NCBIfam" id="TIGR01007">
    <property type="entry name" value="eps_fam"/>
    <property type="match status" value="1"/>
</dbReference>
<dbReference type="EC" id="2.7.10.2" evidence="2"/>
<dbReference type="GO" id="GO:0016301">
    <property type="term" value="F:kinase activity"/>
    <property type="evidence" value="ECO:0007669"/>
    <property type="project" value="UniProtKB-KW"/>
</dbReference>
<evidence type="ECO:0000256" key="7">
    <source>
        <dbReference type="ARBA" id="ARBA00023137"/>
    </source>
</evidence>
<evidence type="ECO:0000313" key="11">
    <source>
        <dbReference type="Proteomes" id="UP001501337"/>
    </source>
</evidence>
<organism evidence="10 11">
    <name type="scientific">Allohahella marinimesophila</name>
    <dbReference type="NCBI Taxonomy" id="1054972"/>
    <lineage>
        <taxon>Bacteria</taxon>
        <taxon>Pseudomonadati</taxon>
        <taxon>Pseudomonadota</taxon>
        <taxon>Gammaproteobacteria</taxon>
        <taxon>Oceanospirillales</taxon>
        <taxon>Hahellaceae</taxon>
        <taxon>Allohahella</taxon>
    </lineage>
</organism>
<dbReference type="RefSeq" id="WP_344805815.1">
    <property type="nucleotide sequence ID" value="NZ_BAABBO010000009.1"/>
</dbReference>
<keyword evidence="4" id="KW-0547">Nucleotide-binding</keyword>
<dbReference type="Proteomes" id="UP001501337">
    <property type="component" value="Unassembled WGS sequence"/>
</dbReference>
<keyword evidence="6" id="KW-0067">ATP-binding</keyword>
<keyword evidence="7" id="KW-0829">Tyrosine-protein kinase</keyword>
<keyword evidence="11" id="KW-1185">Reference proteome</keyword>
<reference evidence="11" key="1">
    <citation type="journal article" date="2019" name="Int. J. Syst. Evol. Microbiol.">
        <title>The Global Catalogue of Microorganisms (GCM) 10K type strain sequencing project: providing services to taxonomists for standard genome sequencing and annotation.</title>
        <authorList>
            <consortium name="The Broad Institute Genomics Platform"/>
            <consortium name="The Broad Institute Genome Sequencing Center for Infectious Disease"/>
            <person name="Wu L."/>
            <person name="Ma J."/>
        </authorList>
    </citation>
    <scope>NUCLEOTIDE SEQUENCE [LARGE SCALE GENOMIC DNA]</scope>
    <source>
        <strain evidence="11">JCM 17555</strain>
    </source>
</reference>
<proteinExistence type="inferred from homology"/>
<dbReference type="PANTHER" id="PTHR32309">
    <property type="entry name" value="TYROSINE-PROTEIN KINASE"/>
    <property type="match status" value="1"/>
</dbReference>
<keyword evidence="3" id="KW-0808">Transferase</keyword>
<dbReference type="CDD" id="cd05387">
    <property type="entry name" value="BY-kinase"/>
    <property type="match status" value="1"/>
</dbReference>
<accession>A0ABP7P957</accession>
<evidence type="ECO:0000313" key="10">
    <source>
        <dbReference type="EMBL" id="GAA3961780.1"/>
    </source>
</evidence>
<evidence type="ECO:0000259" key="9">
    <source>
        <dbReference type="Pfam" id="PF13614"/>
    </source>
</evidence>
<comment type="catalytic activity">
    <reaction evidence="8">
        <text>L-tyrosyl-[protein] + ATP = O-phospho-L-tyrosyl-[protein] + ADP + H(+)</text>
        <dbReference type="Rhea" id="RHEA:10596"/>
        <dbReference type="Rhea" id="RHEA-COMP:10136"/>
        <dbReference type="Rhea" id="RHEA-COMP:20101"/>
        <dbReference type="ChEBI" id="CHEBI:15378"/>
        <dbReference type="ChEBI" id="CHEBI:30616"/>
        <dbReference type="ChEBI" id="CHEBI:46858"/>
        <dbReference type="ChEBI" id="CHEBI:61978"/>
        <dbReference type="ChEBI" id="CHEBI:456216"/>
        <dbReference type="EC" id="2.7.10.2"/>
    </reaction>
</comment>
<dbReference type="InterPro" id="IPR005702">
    <property type="entry name" value="Wzc-like_C"/>
</dbReference>
<sequence length="274" mass="30961">MEKFDNIIARLREQQNAPKRQQVPANTDERYEPGVIEYTRTRCVDLDESTLGKNRLVAHNKSDPMSSPYHILRAKVLQQMRRNKWTTLGITAPTPEAGKSLTACNLAVSIAMQSSQTVLLVDMDLRKPTVAKYFGLAPEVGIHDYISGNAEIEDILIHPNLERLVLLPGTKPILNSSEEISSARVADLVQELKYRYQARYVIFDLPPILVSDDVLVFLPYIDCSLMVIEDGRNTREEIEDAIECIGSNPLLGTVLNKCEQTRNTYGYYYGQKES</sequence>
<name>A0ABP7P957_9GAMM</name>
<comment type="similarity">
    <text evidence="1">Belongs to the CpsD/CapB family.</text>
</comment>
<feature type="domain" description="AAA" evidence="9">
    <location>
        <begin position="98"/>
        <end position="209"/>
    </location>
</feature>
<evidence type="ECO:0000256" key="5">
    <source>
        <dbReference type="ARBA" id="ARBA00022777"/>
    </source>
</evidence>